<evidence type="ECO:0008006" key="4">
    <source>
        <dbReference type="Google" id="ProtNLM"/>
    </source>
</evidence>
<dbReference type="EMBL" id="JH126406">
    <property type="protein sequence ID" value="EGX88133.1"/>
    <property type="molecule type" value="Genomic_DNA"/>
</dbReference>
<name>G3JTX9_CORMM</name>
<evidence type="ECO:0000256" key="1">
    <source>
        <dbReference type="SAM" id="SignalP"/>
    </source>
</evidence>
<dbReference type="HOGENOM" id="CLU_2757703_0_0_1"/>
<feature type="signal peptide" evidence="1">
    <location>
        <begin position="1"/>
        <end position="17"/>
    </location>
</feature>
<dbReference type="VEuPathDB" id="FungiDB:CCM_09269"/>
<reference evidence="2 3" key="1">
    <citation type="journal article" date="2011" name="Genome Biol.">
        <title>Genome sequence of the insect pathogenic fungus Cordyceps militaris, a valued traditional Chinese medicine.</title>
        <authorList>
            <person name="Zheng P."/>
            <person name="Xia Y."/>
            <person name="Xiao G."/>
            <person name="Xiong C."/>
            <person name="Hu X."/>
            <person name="Zhang S."/>
            <person name="Zheng H."/>
            <person name="Huang Y."/>
            <person name="Zhou Y."/>
            <person name="Wang S."/>
            <person name="Zhao G.P."/>
            <person name="Liu X."/>
            <person name="St Leger R.J."/>
            <person name="Wang C."/>
        </authorList>
    </citation>
    <scope>NUCLEOTIDE SEQUENCE [LARGE SCALE GENOMIC DNA]</scope>
    <source>
        <strain evidence="2 3">CM01</strain>
    </source>
</reference>
<dbReference type="KEGG" id="cmt:CCM_09269"/>
<proteinExistence type="predicted"/>
<organism evidence="2 3">
    <name type="scientific">Cordyceps militaris (strain CM01)</name>
    <name type="common">Caterpillar fungus</name>
    <dbReference type="NCBI Taxonomy" id="983644"/>
    <lineage>
        <taxon>Eukaryota</taxon>
        <taxon>Fungi</taxon>
        <taxon>Dikarya</taxon>
        <taxon>Ascomycota</taxon>
        <taxon>Pezizomycotina</taxon>
        <taxon>Sordariomycetes</taxon>
        <taxon>Hypocreomycetidae</taxon>
        <taxon>Hypocreales</taxon>
        <taxon>Cordycipitaceae</taxon>
        <taxon>Cordyceps</taxon>
    </lineage>
</organism>
<keyword evidence="3" id="KW-1185">Reference proteome</keyword>
<keyword evidence="1" id="KW-0732">Signal</keyword>
<dbReference type="GeneID" id="18171272"/>
<dbReference type="Proteomes" id="UP000001610">
    <property type="component" value="Unassembled WGS sequence"/>
</dbReference>
<dbReference type="AlphaFoldDB" id="G3JTX9"/>
<evidence type="ECO:0000313" key="2">
    <source>
        <dbReference type="EMBL" id="EGX88133.1"/>
    </source>
</evidence>
<sequence>MSAGALLLLATEPLARADVLAAATTTIRTRSREMRNFVSVSNVVDDQARARLFWGSLKVELCCFGVRIRR</sequence>
<protein>
    <recommendedName>
        <fullName evidence="4">Secreted protein</fullName>
    </recommendedName>
</protein>
<evidence type="ECO:0000313" key="3">
    <source>
        <dbReference type="Proteomes" id="UP000001610"/>
    </source>
</evidence>
<accession>G3JTX9</accession>
<feature type="chain" id="PRO_5003446590" description="Secreted protein" evidence="1">
    <location>
        <begin position="18"/>
        <end position="70"/>
    </location>
</feature>
<dbReference type="RefSeq" id="XP_006674466.1">
    <property type="nucleotide sequence ID" value="XM_006674403.1"/>
</dbReference>
<gene>
    <name evidence="2" type="ORF">CCM_09269</name>
</gene>
<dbReference type="InParanoid" id="G3JTX9"/>